<accession>A0A1B4XG47</accession>
<proteinExistence type="predicted"/>
<reference evidence="1 2" key="1">
    <citation type="submission" date="2015-05" db="EMBL/GenBank/DDBJ databases">
        <title>Complete genome sequence of a sulfur-oxidizing gammaproteobacterium strain HA5.</title>
        <authorList>
            <person name="Miura A."/>
            <person name="Kojima H."/>
            <person name="Fukui M."/>
        </authorList>
    </citation>
    <scope>NUCLEOTIDE SEQUENCE [LARGE SCALE GENOMIC DNA]</scope>
    <source>
        <strain evidence="1 2">HA5</strain>
    </source>
</reference>
<dbReference type="SUPFAM" id="SSF46785">
    <property type="entry name" value="Winged helix' DNA-binding domain"/>
    <property type="match status" value="1"/>
</dbReference>
<evidence type="ECO:0000313" key="2">
    <source>
        <dbReference type="Proteomes" id="UP000243180"/>
    </source>
</evidence>
<name>A0A1B4XG47_9GAMM</name>
<keyword evidence="2" id="KW-1185">Reference proteome</keyword>
<gene>
    <name evidence="1" type="ORF">SCL_1450</name>
</gene>
<dbReference type="Proteomes" id="UP000243180">
    <property type="component" value="Chromosome"/>
</dbReference>
<protein>
    <submittedName>
        <fullName evidence="1">Transcriptional regulator</fullName>
    </submittedName>
</protein>
<evidence type="ECO:0000313" key="1">
    <source>
        <dbReference type="EMBL" id="BAV33761.1"/>
    </source>
</evidence>
<dbReference type="RefSeq" id="WP_096360578.1">
    <property type="nucleotide sequence ID" value="NZ_AP014879.1"/>
</dbReference>
<dbReference type="InterPro" id="IPR036390">
    <property type="entry name" value="WH_DNA-bd_sf"/>
</dbReference>
<dbReference type="InParanoid" id="A0A1B4XG47"/>
<dbReference type="KEGG" id="slim:SCL_1450"/>
<dbReference type="OrthoDB" id="9809537at2"/>
<sequence>MRTVTIEVSSVKKSLGRFRRAVKTRAAQGEFVSFENLDTLLKTLTGKRWELLRALQGREPMSIRALARELGRDVKNVHTDIQVLVEIGLIEKAGRRIRVPFDEIRTEFVVRTAA</sequence>
<dbReference type="AlphaFoldDB" id="A0A1B4XG47"/>
<dbReference type="Pfam" id="PF25212">
    <property type="entry name" value="HVO_A0114"/>
    <property type="match status" value="1"/>
</dbReference>
<organism evidence="1 2">
    <name type="scientific">Sulfuricaulis limicola</name>
    <dbReference type="NCBI Taxonomy" id="1620215"/>
    <lineage>
        <taxon>Bacteria</taxon>
        <taxon>Pseudomonadati</taxon>
        <taxon>Pseudomonadota</taxon>
        <taxon>Gammaproteobacteria</taxon>
        <taxon>Acidiferrobacterales</taxon>
        <taxon>Acidiferrobacteraceae</taxon>
        <taxon>Sulfuricaulis</taxon>
    </lineage>
</organism>
<dbReference type="Gene3D" id="1.10.10.10">
    <property type="entry name" value="Winged helix-like DNA-binding domain superfamily/Winged helix DNA-binding domain"/>
    <property type="match status" value="1"/>
</dbReference>
<dbReference type="InterPro" id="IPR036388">
    <property type="entry name" value="WH-like_DNA-bd_sf"/>
</dbReference>
<dbReference type="EMBL" id="AP014879">
    <property type="protein sequence ID" value="BAV33761.1"/>
    <property type="molecule type" value="Genomic_DNA"/>
</dbReference>